<dbReference type="InterPro" id="IPR006179">
    <property type="entry name" value="5_nucleotidase/apyrase"/>
</dbReference>
<keyword evidence="7" id="KW-0479">Metal-binding</keyword>
<comment type="subcellular location">
    <subcellularLocation>
        <location evidence="1">Secreted</location>
    </subcellularLocation>
</comment>
<keyword evidence="12" id="KW-1199">Hemostasis impairing toxin</keyword>
<keyword evidence="10 13" id="KW-0378">Hydrolase</keyword>
<dbReference type="EC" id="3.6.1.5" evidence="3"/>
<dbReference type="GO" id="GO:0005576">
    <property type="term" value="C:extracellular region"/>
    <property type="evidence" value="ECO:0007669"/>
    <property type="project" value="UniProtKB-SubCell"/>
</dbReference>
<feature type="chain" id="PRO_5040545810" description="apyrase" evidence="13">
    <location>
        <begin position="33"/>
        <end position="565"/>
    </location>
</feature>
<feature type="domain" description="Calcineurin-like phosphoesterase" evidence="14">
    <location>
        <begin position="46"/>
        <end position="266"/>
    </location>
</feature>
<dbReference type="Pfam" id="PF02872">
    <property type="entry name" value="5_nucleotid_C"/>
    <property type="match status" value="1"/>
</dbReference>
<dbReference type="InterPro" id="IPR029052">
    <property type="entry name" value="Metallo-depent_PP-like"/>
</dbReference>
<evidence type="ECO:0000259" key="14">
    <source>
        <dbReference type="Pfam" id="PF00149"/>
    </source>
</evidence>
<dbReference type="GO" id="GO:0000166">
    <property type="term" value="F:nucleotide binding"/>
    <property type="evidence" value="ECO:0007669"/>
    <property type="project" value="UniProtKB-KW"/>
</dbReference>
<evidence type="ECO:0000256" key="3">
    <source>
        <dbReference type="ARBA" id="ARBA00012148"/>
    </source>
</evidence>
<dbReference type="InterPro" id="IPR008334">
    <property type="entry name" value="5'-Nucleotdase_C"/>
</dbReference>
<dbReference type="Proteomes" id="UP001153620">
    <property type="component" value="Chromosome 1"/>
</dbReference>
<keyword evidence="4" id="KW-1201">Platelet aggregation inhibiting toxin</keyword>
<keyword evidence="5" id="KW-0964">Secreted</keyword>
<comment type="similarity">
    <text evidence="2 13">Belongs to the 5'-nucleotidase family.</text>
</comment>
<evidence type="ECO:0000256" key="5">
    <source>
        <dbReference type="ARBA" id="ARBA00022525"/>
    </source>
</evidence>
<dbReference type="CDD" id="cd07409">
    <property type="entry name" value="MPP_CD73_N"/>
    <property type="match status" value="1"/>
</dbReference>
<evidence type="ECO:0000256" key="9">
    <source>
        <dbReference type="ARBA" id="ARBA00022741"/>
    </source>
</evidence>
<evidence type="ECO:0000256" key="4">
    <source>
        <dbReference type="ARBA" id="ARBA00022442"/>
    </source>
</evidence>
<evidence type="ECO:0000313" key="16">
    <source>
        <dbReference type="EMBL" id="CAG9799697.1"/>
    </source>
</evidence>
<organism evidence="16 17">
    <name type="scientific">Chironomus riparius</name>
    <dbReference type="NCBI Taxonomy" id="315576"/>
    <lineage>
        <taxon>Eukaryota</taxon>
        <taxon>Metazoa</taxon>
        <taxon>Ecdysozoa</taxon>
        <taxon>Arthropoda</taxon>
        <taxon>Hexapoda</taxon>
        <taxon>Insecta</taxon>
        <taxon>Pterygota</taxon>
        <taxon>Neoptera</taxon>
        <taxon>Endopterygota</taxon>
        <taxon>Diptera</taxon>
        <taxon>Nematocera</taxon>
        <taxon>Chironomoidea</taxon>
        <taxon>Chironomidae</taxon>
        <taxon>Chironominae</taxon>
        <taxon>Chironomus</taxon>
    </lineage>
</organism>
<reference evidence="16" key="2">
    <citation type="submission" date="2022-10" db="EMBL/GenBank/DDBJ databases">
        <authorList>
            <consortium name="ENA_rothamsted_submissions"/>
            <consortium name="culmorum"/>
            <person name="King R."/>
        </authorList>
    </citation>
    <scope>NUCLEOTIDE SEQUENCE</scope>
</reference>
<dbReference type="Gene3D" id="3.90.780.10">
    <property type="entry name" value="5'-Nucleotidase, C-terminal domain"/>
    <property type="match status" value="1"/>
</dbReference>
<evidence type="ECO:0000256" key="12">
    <source>
        <dbReference type="ARBA" id="ARBA00023240"/>
    </source>
</evidence>
<keyword evidence="9 13" id="KW-0547">Nucleotide-binding</keyword>
<evidence type="ECO:0000256" key="8">
    <source>
        <dbReference type="ARBA" id="ARBA00022729"/>
    </source>
</evidence>
<proteinExistence type="inferred from homology"/>
<dbReference type="InterPro" id="IPR006146">
    <property type="entry name" value="5'-Nucleotdase_CS"/>
</dbReference>
<dbReference type="FunFam" id="3.90.780.10:FF:000001">
    <property type="entry name" value="NT5E isoform 3"/>
    <property type="match status" value="1"/>
</dbReference>
<dbReference type="GO" id="GO:0008253">
    <property type="term" value="F:5'-nucleotidase activity"/>
    <property type="evidence" value="ECO:0007669"/>
    <property type="project" value="TreeGrafter"/>
</dbReference>
<evidence type="ECO:0000256" key="7">
    <source>
        <dbReference type="ARBA" id="ARBA00022723"/>
    </source>
</evidence>
<dbReference type="OrthoDB" id="7722975at2759"/>
<dbReference type="PANTHER" id="PTHR11575:SF32">
    <property type="entry name" value="APYRASE-LIKE PROTEIN"/>
    <property type="match status" value="1"/>
</dbReference>
<keyword evidence="11" id="KW-0325">Glycoprotein</keyword>
<dbReference type="EMBL" id="OU895877">
    <property type="protein sequence ID" value="CAG9799697.1"/>
    <property type="molecule type" value="Genomic_DNA"/>
</dbReference>
<gene>
    <name evidence="16" type="ORF">CHIRRI_LOCUS2658</name>
</gene>
<keyword evidence="17" id="KW-1185">Reference proteome</keyword>
<protein>
    <recommendedName>
        <fullName evidence="3">apyrase</fullName>
        <ecNumber evidence="3">3.6.1.5</ecNumber>
    </recommendedName>
</protein>
<dbReference type="PRINTS" id="PR01607">
    <property type="entry name" value="APYRASEFAMLY"/>
</dbReference>
<feature type="domain" description="5'-Nucleotidase C-terminal" evidence="15">
    <location>
        <begin position="359"/>
        <end position="527"/>
    </location>
</feature>
<evidence type="ECO:0000256" key="13">
    <source>
        <dbReference type="RuleBase" id="RU362119"/>
    </source>
</evidence>
<dbReference type="PROSITE" id="PS00785">
    <property type="entry name" value="5_NUCLEOTIDASE_1"/>
    <property type="match status" value="1"/>
</dbReference>
<dbReference type="InterPro" id="IPR004843">
    <property type="entry name" value="Calcineurin-like_PHP"/>
</dbReference>
<dbReference type="Gene3D" id="3.60.21.10">
    <property type="match status" value="1"/>
</dbReference>
<evidence type="ECO:0000256" key="1">
    <source>
        <dbReference type="ARBA" id="ARBA00004613"/>
    </source>
</evidence>
<dbReference type="GO" id="GO:0090729">
    <property type="term" value="F:toxin activity"/>
    <property type="evidence" value="ECO:0007669"/>
    <property type="project" value="UniProtKB-KW"/>
</dbReference>
<evidence type="ECO:0000256" key="10">
    <source>
        <dbReference type="ARBA" id="ARBA00022801"/>
    </source>
</evidence>
<accession>A0A9N9RK77</accession>
<dbReference type="FunFam" id="3.60.21.10:FF:000020">
    <property type="entry name" value="NT5E isoform 4"/>
    <property type="match status" value="1"/>
</dbReference>
<keyword evidence="8 13" id="KW-0732">Signal</keyword>
<name>A0A9N9RK77_9DIPT</name>
<dbReference type="PANTHER" id="PTHR11575">
    <property type="entry name" value="5'-NUCLEOTIDASE-RELATED"/>
    <property type="match status" value="1"/>
</dbReference>
<feature type="signal peptide" evidence="13">
    <location>
        <begin position="1"/>
        <end position="32"/>
    </location>
</feature>
<dbReference type="GO" id="GO:0046872">
    <property type="term" value="F:metal ion binding"/>
    <property type="evidence" value="ECO:0007669"/>
    <property type="project" value="UniProtKB-KW"/>
</dbReference>
<keyword evidence="6" id="KW-0800">Toxin</keyword>
<evidence type="ECO:0000256" key="2">
    <source>
        <dbReference type="ARBA" id="ARBA00006654"/>
    </source>
</evidence>
<evidence type="ECO:0000256" key="6">
    <source>
        <dbReference type="ARBA" id="ARBA00022656"/>
    </source>
</evidence>
<evidence type="ECO:0000313" key="17">
    <source>
        <dbReference type="Proteomes" id="UP001153620"/>
    </source>
</evidence>
<dbReference type="Pfam" id="PF00149">
    <property type="entry name" value="Metallophos"/>
    <property type="match status" value="1"/>
</dbReference>
<dbReference type="SUPFAM" id="SSF56300">
    <property type="entry name" value="Metallo-dependent phosphatases"/>
    <property type="match status" value="1"/>
</dbReference>
<evidence type="ECO:0000256" key="11">
    <source>
        <dbReference type="ARBA" id="ARBA00023180"/>
    </source>
</evidence>
<dbReference type="GO" id="GO:0004050">
    <property type="term" value="F:apyrase activity"/>
    <property type="evidence" value="ECO:0007669"/>
    <property type="project" value="UniProtKB-EC"/>
</dbReference>
<dbReference type="InterPro" id="IPR036907">
    <property type="entry name" value="5'-Nucleotdase_C_sf"/>
</dbReference>
<reference evidence="16" key="1">
    <citation type="submission" date="2022-01" db="EMBL/GenBank/DDBJ databases">
        <authorList>
            <person name="King R."/>
        </authorList>
    </citation>
    <scope>NUCLEOTIDE SEQUENCE</scope>
</reference>
<dbReference type="SUPFAM" id="SSF55816">
    <property type="entry name" value="5'-nucleotidase (syn. UDP-sugar hydrolase), C-terminal domain"/>
    <property type="match status" value="1"/>
</dbReference>
<evidence type="ECO:0000259" key="15">
    <source>
        <dbReference type="Pfam" id="PF02872"/>
    </source>
</evidence>
<dbReference type="GO" id="GO:0006196">
    <property type="term" value="P:AMP catabolic process"/>
    <property type="evidence" value="ECO:0007669"/>
    <property type="project" value="TreeGrafter"/>
</dbReference>
<sequence>MLAFSFRTINKMKSFIYFAVVILELWTSSVQSATVIERNQSLFPLSIIHINDFHAKFEQTNTDSTSCKEKLGQICIGGIARVMTMVKKLKAEREQENKNPVFLNIGDNFVGSLWYELFGWNVTSHFLNILPADATTLGNHEFDRGVQEVVHFLESLKSPVLVANLDDTDEPDLQGKYKKSLIIERDGRRIGLIGALVVSTVEISNPEKLKILDEIESVTNEARRLKTDEDIDIIVVLSHCGLVIDRKMAQNSEGLLDVIVGGHSHTLLYKGEPVPGPDAAIDTYPIEYTQNNHKTLIVQASAYTKYLGDLTVYFDEDGEIQEYEGNPVFMNSSIVPDPQIIEEMKPWKETVDKIGQREVGSIKNILYQKDCAFGECNIGDFVTDAFLDFIVSHPDFQDSSWTYATVAITNAGGIRTNLPPGVLVFDDLFTTLPFTNTLSVFELQGKDLLEVLQFSANAWRYYNFLQFSGLRVTFNVTMPMNERVVSVDVLCRECDIVRYEKLDLTKWYRLIVPSFIGSGGNGYVMFTRKRNNRVTKELDIEIVEKYFKKLSPVLQKKDGRITVLT</sequence>
<dbReference type="AlphaFoldDB" id="A0A9N9RK77"/>
<dbReference type="GO" id="GO:0005886">
    <property type="term" value="C:plasma membrane"/>
    <property type="evidence" value="ECO:0007669"/>
    <property type="project" value="TreeGrafter"/>
</dbReference>